<comment type="caution">
    <text evidence="2">The sequence shown here is derived from an EMBL/GenBank/DDBJ whole genome shotgun (WGS) entry which is preliminary data.</text>
</comment>
<dbReference type="AlphaFoldDB" id="A0AAW0JM33"/>
<keyword evidence="1" id="KW-1133">Transmembrane helix</keyword>
<organism evidence="2 3">
    <name type="scientific">Myodes glareolus</name>
    <name type="common">Bank vole</name>
    <name type="synonym">Clethrionomys glareolus</name>
    <dbReference type="NCBI Taxonomy" id="447135"/>
    <lineage>
        <taxon>Eukaryota</taxon>
        <taxon>Metazoa</taxon>
        <taxon>Chordata</taxon>
        <taxon>Craniata</taxon>
        <taxon>Vertebrata</taxon>
        <taxon>Euteleostomi</taxon>
        <taxon>Mammalia</taxon>
        <taxon>Eutheria</taxon>
        <taxon>Euarchontoglires</taxon>
        <taxon>Glires</taxon>
        <taxon>Rodentia</taxon>
        <taxon>Myomorpha</taxon>
        <taxon>Muroidea</taxon>
        <taxon>Cricetidae</taxon>
        <taxon>Arvicolinae</taxon>
        <taxon>Myodes</taxon>
    </lineage>
</organism>
<evidence type="ECO:0000256" key="1">
    <source>
        <dbReference type="SAM" id="Phobius"/>
    </source>
</evidence>
<sequence length="76" mass="8747">MHKGWRKKKTEIRAEAEDKARAVIREEFQNLGPTKYERVSGFAEQAVFVLFCAFAILLFSRDPKFIPGWASLFNPG</sequence>
<evidence type="ECO:0000313" key="3">
    <source>
        <dbReference type="Proteomes" id="UP001488838"/>
    </source>
</evidence>
<name>A0AAW0JM33_MYOGA</name>
<protein>
    <submittedName>
        <fullName evidence="2">Uncharacterized protein</fullName>
    </submittedName>
</protein>
<keyword evidence="1" id="KW-0812">Transmembrane</keyword>
<proteinExistence type="predicted"/>
<gene>
    <name evidence="2" type="ORF">U0070_019659</name>
</gene>
<reference evidence="2 3" key="1">
    <citation type="journal article" date="2023" name="bioRxiv">
        <title>Conserved and derived expression patterns and positive selection on dental genes reveal complex evolutionary context of ever-growing rodent molars.</title>
        <authorList>
            <person name="Calamari Z.T."/>
            <person name="Song A."/>
            <person name="Cohen E."/>
            <person name="Akter M."/>
            <person name="Roy R.D."/>
            <person name="Hallikas O."/>
            <person name="Christensen M.M."/>
            <person name="Li P."/>
            <person name="Marangoni P."/>
            <person name="Jernvall J."/>
            <person name="Klein O.D."/>
        </authorList>
    </citation>
    <scope>NUCLEOTIDE SEQUENCE [LARGE SCALE GENOMIC DNA]</scope>
    <source>
        <strain evidence="2">V071</strain>
    </source>
</reference>
<accession>A0AAW0JM33</accession>
<dbReference type="Proteomes" id="UP001488838">
    <property type="component" value="Unassembled WGS sequence"/>
</dbReference>
<evidence type="ECO:0000313" key="2">
    <source>
        <dbReference type="EMBL" id="KAK7827835.1"/>
    </source>
</evidence>
<dbReference type="EMBL" id="JBBHLL010000029">
    <property type="protein sequence ID" value="KAK7827835.1"/>
    <property type="molecule type" value="Genomic_DNA"/>
</dbReference>
<keyword evidence="1" id="KW-0472">Membrane</keyword>
<feature type="transmembrane region" description="Helical" evidence="1">
    <location>
        <begin position="39"/>
        <end position="59"/>
    </location>
</feature>
<keyword evidence="3" id="KW-1185">Reference proteome</keyword>